<dbReference type="Gene3D" id="3.40.630.10">
    <property type="entry name" value="Zn peptidases"/>
    <property type="match status" value="1"/>
</dbReference>
<gene>
    <name evidence="5" type="ORF">AD929_06955</name>
</gene>
<evidence type="ECO:0000256" key="3">
    <source>
        <dbReference type="PIRSR" id="PIRSR001235-1"/>
    </source>
</evidence>
<name>A0A149QVU9_9PROT</name>
<dbReference type="Proteomes" id="UP000075573">
    <property type="component" value="Unassembled WGS sequence"/>
</dbReference>
<dbReference type="PIRSF" id="PIRSF001235">
    <property type="entry name" value="Amidase_carbamoylase"/>
    <property type="match status" value="1"/>
</dbReference>
<dbReference type="AlphaFoldDB" id="A0A149QVU9"/>
<dbReference type="PANTHER" id="PTHR32494:SF5">
    <property type="entry name" value="ALLANTOATE AMIDOHYDROLASE"/>
    <property type="match status" value="1"/>
</dbReference>
<dbReference type="InterPro" id="IPR010158">
    <property type="entry name" value="Amidase_Cbmase"/>
</dbReference>
<feature type="binding site" evidence="3">
    <location>
        <position position="191"/>
    </location>
    <ligand>
        <name>Zn(2+)</name>
        <dbReference type="ChEBI" id="CHEBI:29105"/>
        <label>1</label>
    </ligand>
</feature>
<accession>A0A149QVU9</accession>
<evidence type="ECO:0000256" key="2">
    <source>
        <dbReference type="ARBA" id="ARBA00022801"/>
    </source>
</evidence>
<dbReference type="NCBIfam" id="NF009531">
    <property type="entry name" value="PRK12893.1-5"/>
    <property type="match status" value="1"/>
</dbReference>
<comment type="similarity">
    <text evidence="1">Belongs to the peptidase M20 family.</text>
</comment>
<dbReference type="NCBIfam" id="TIGR01879">
    <property type="entry name" value="hydantase"/>
    <property type="match status" value="1"/>
</dbReference>
<dbReference type="SUPFAM" id="SSF55031">
    <property type="entry name" value="Bacterial exopeptidase dimerisation domain"/>
    <property type="match status" value="1"/>
</dbReference>
<keyword evidence="3" id="KW-0862">Zinc</keyword>
<dbReference type="InterPro" id="IPR002933">
    <property type="entry name" value="Peptidase_M20"/>
</dbReference>
<dbReference type="Pfam" id="PF01546">
    <property type="entry name" value="Peptidase_M20"/>
    <property type="match status" value="1"/>
</dbReference>
<feature type="binding site" evidence="3">
    <location>
        <position position="129"/>
    </location>
    <ligand>
        <name>Zn(2+)</name>
        <dbReference type="ChEBI" id="CHEBI:29105"/>
        <label>2</label>
    </ligand>
</feature>
<evidence type="ECO:0000313" key="6">
    <source>
        <dbReference type="Proteomes" id="UP000075573"/>
    </source>
</evidence>
<keyword evidence="3" id="KW-0479">Metal-binding</keyword>
<dbReference type="CDD" id="cd03884">
    <property type="entry name" value="M20_bAS"/>
    <property type="match status" value="1"/>
</dbReference>
<comment type="cofactor">
    <cofactor evidence="3">
        <name>Zn(2+)</name>
        <dbReference type="ChEBI" id="CHEBI:29105"/>
    </cofactor>
    <text evidence="3">Binds 2 Zn(2+) ions per subunit.</text>
</comment>
<dbReference type="InterPro" id="IPR036264">
    <property type="entry name" value="Bact_exopeptidase_dim_dom"/>
</dbReference>
<dbReference type="RefSeq" id="WP_062495536.1">
    <property type="nucleotide sequence ID" value="NZ_LHZB01000110.1"/>
</dbReference>
<feature type="binding site" evidence="4">
    <location>
        <position position="216"/>
    </location>
    <ligand>
        <name>allantoate</name>
        <dbReference type="ChEBI" id="CHEBI:17536"/>
    </ligand>
</feature>
<dbReference type="PATRIC" id="fig|442.7.peg.1372"/>
<evidence type="ECO:0000256" key="1">
    <source>
        <dbReference type="ARBA" id="ARBA00006153"/>
    </source>
</evidence>
<dbReference type="PANTHER" id="PTHR32494">
    <property type="entry name" value="ALLANTOATE DEIMINASE-RELATED"/>
    <property type="match status" value="1"/>
</dbReference>
<keyword evidence="2 5" id="KW-0378">Hydrolase</keyword>
<feature type="binding site" evidence="4">
    <location>
        <position position="280"/>
    </location>
    <ligand>
        <name>allantoate</name>
        <dbReference type="ChEBI" id="CHEBI:17536"/>
    </ligand>
</feature>
<evidence type="ECO:0000313" key="5">
    <source>
        <dbReference type="EMBL" id="KXV01433.1"/>
    </source>
</evidence>
<dbReference type="SUPFAM" id="SSF53187">
    <property type="entry name" value="Zn-dependent exopeptidases"/>
    <property type="match status" value="1"/>
</dbReference>
<dbReference type="GO" id="GO:0016813">
    <property type="term" value="F:hydrolase activity, acting on carbon-nitrogen (but not peptide) bonds, in linear amidines"/>
    <property type="evidence" value="ECO:0007669"/>
    <property type="project" value="InterPro"/>
</dbReference>
<dbReference type="GO" id="GO:0046872">
    <property type="term" value="F:metal ion binding"/>
    <property type="evidence" value="ECO:0007669"/>
    <property type="project" value="UniProtKB-KW"/>
</dbReference>
<reference evidence="5 6" key="1">
    <citation type="submission" date="2015-06" db="EMBL/GenBank/DDBJ databases">
        <title>Improved classification and identification of acetic acid bacteria using matrix-assisted laser desorption/ionization time-of-flight mass spectrometry; Gluconobacter nephelii and Gluconobacter uchimurae are later heterotypic synonyms of Gluconobacter japonicus and Gluconobacter oxydans, respectively.</title>
        <authorList>
            <person name="Li L."/>
            <person name="Cleenwerck I."/>
            <person name="De Vuyst L."/>
            <person name="Vandamme P."/>
        </authorList>
    </citation>
    <scope>NUCLEOTIDE SEQUENCE [LARGE SCALE GENOMIC DNA]</scope>
    <source>
        <strain evidence="5 6">LMG 1764</strain>
    </source>
</reference>
<comment type="caution">
    <text evidence="5">The sequence shown here is derived from an EMBL/GenBank/DDBJ whole genome shotgun (WGS) entry which is preliminary data.</text>
</comment>
<feature type="binding site" evidence="3">
    <location>
        <position position="388"/>
    </location>
    <ligand>
        <name>Zn(2+)</name>
        <dbReference type="ChEBI" id="CHEBI:29105"/>
        <label>2</label>
    </ligand>
</feature>
<feature type="binding site" evidence="3">
    <location>
        <position position="94"/>
    </location>
    <ligand>
        <name>Zn(2+)</name>
        <dbReference type="ChEBI" id="CHEBI:29105"/>
        <label>1</label>
    </ligand>
</feature>
<feature type="binding site" evidence="4">
    <location>
        <position position="293"/>
    </location>
    <ligand>
        <name>allantoate</name>
        <dbReference type="ChEBI" id="CHEBI:17536"/>
    </ligand>
</feature>
<dbReference type="Gene3D" id="3.30.70.360">
    <property type="match status" value="1"/>
</dbReference>
<dbReference type="EMBL" id="LHZB01000110">
    <property type="protein sequence ID" value="KXV01433.1"/>
    <property type="molecule type" value="Genomic_DNA"/>
</dbReference>
<evidence type="ECO:0000256" key="4">
    <source>
        <dbReference type="PIRSR" id="PIRSR001235-2"/>
    </source>
</evidence>
<proteinExistence type="inferred from homology"/>
<organism evidence="5 6">
    <name type="scientific">Gluconobacter potus</name>
    <dbReference type="NCBI Taxonomy" id="2724927"/>
    <lineage>
        <taxon>Bacteria</taxon>
        <taxon>Pseudomonadati</taxon>
        <taxon>Pseudomonadota</taxon>
        <taxon>Alphaproteobacteria</taxon>
        <taxon>Acetobacterales</taxon>
        <taxon>Acetobacteraceae</taxon>
        <taxon>Gluconobacter</taxon>
    </lineage>
</organism>
<protein>
    <submittedName>
        <fullName evidence="5">Allantoate amidohydrolase</fullName>
    </submittedName>
</protein>
<sequence>MNAADFVQPDRLWADLMALAEITDPERPHTRRSFSDRFLDGRRWLEQRFTEAGLTCHLDDAGNLIGRRTGSAAGLGTVMSGSHSDTVPDGGRFDGILGVLCALEAARALRDAGLVLRHDLEIVDFLAEEPSDFGLSCIGSRGMAGALSTEQRALVAPWGETLAQAIMRMGGRPDQLDTPRRTDLRAFLEVHIEQGIVLEQDRLPIGAVTAIAGVTRIEILFGGRADHAGTTSMDRRQDAAVAAASVITFVSRRAGELAQSGQGHVTATCGIVEISPNASNVVPRSARIVVDIRVSERAVVEAFLEELEAACHTAASDAHVRLERFTRLSDTKPVACDAGLVRMIGQAADRLGLKHRLMVSGAGHDAAFVARLCPVAMVFVPCRDGRSHDPEEWCTPQDAANGARVLTQALQDVDRDF</sequence>
<feature type="binding site" evidence="3">
    <location>
        <position position="83"/>
    </location>
    <ligand>
        <name>Zn(2+)</name>
        <dbReference type="ChEBI" id="CHEBI:29105"/>
        <label>1</label>
    </ligand>
</feature>
<feature type="binding site" evidence="3">
    <location>
        <position position="94"/>
    </location>
    <ligand>
        <name>Zn(2+)</name>
        <dbReference type="ChEBI" id="CHEBI:29105"/>
        <label>2</label>
    </ligand>
</feature>